<sequence length="81" mass="9471">MLFHSEKKQRELNDNEQIPLINDTHHVKQANDDELLKDKVIPSQSEEVPLPEFYVNKSQPDSTQELMGLIWQAIDVWAKKT</sequence>
<gene>
    <name evidence="1" type="ORF">Hs30E_13860</name>
</gene>
<dbReference type="AlphaFoldDB" id="A0A6A0BDS7"/>
<evidence type="ECO:0000313" key="2">
    <source>
        <dbReference type="Proteomes" id="UP000480303"/>
    </source>
</evidence>
<organism evidence="1 2">
    <name type="scientific">Pseudolactococcus hodotermopsidis</name>
    <dbReference type="NCBI Taxonomy" id="2709157"/>
    <lineage>
        <taxon>Bacteria</taxon>
        <taxon>Bacillati</taxon>
        <taxon>Bacillota</taxon>
        <taxon>Bacilli</taxon>
        <taxon>Lactobacillales</taxon>
        <taxon>Streptococcaceae</taxon>
        <taxon>Pseudolactococcus</taxon>
    </lineage>
</organism>
<evidence type="ECO:0000313" key="1">
    <source>
        <dbReference type="EMBL" id="GFH42835.1"/>
    </source>
</evidence>
<accession>A0A6A0BDS7</accession>
<keyword evidence="2" id="KW-1185">Reference proteome</keyword>
<dbReference type="RefSeq" id="WP_172209186.1">
    <property type="nucleotide sequence ID" value="NZ_BLLI01000041.1"/>
</dbReference>
<dbReference type="EMBL" id="BLLI01000041">
    <property type="protein sequence ID" value="GFH42835.1"/>
    <property type="molecule type" value="Genomic_DNA"/>
</dbReference>
<proteinExistence type="predicted"/>
<dbReference type="Proteomes" id="UP000480303">
    <property type="component" value="Unassembled WGS sequence"/>
</dbReference>
<name>A0A6A0BDS7_9LACT</name>
<comment type="caution">
    <text evidence="1">The sequence shown here is derived from an EMBL/GenBank/DDBJ whole genome shotgun (WGS) entry which is preliminary data.</text>
</comment>
<protein>
    <submittedName>
        <fullName evidence="1">Uncharacterized protein</fullName>
    </submittedName>
</protein>
<reference evidence="1 2" key="1">
    <citation type="submission" date="2020-02" db="EMBL/GenBank/DDBJ databases">
        <title>Draft genome sequence of Lactococcus sp. Hs30E4-3.</title>
        <authorList>
            <person name="Noda S."/>
            <person name="Yuki M."/>
            <person name="Ohkuma M."/>
        </authorList>
    </citation>
    <scope>NUCLEOTIDE SEQUENCE [LARGE SCALE GENOMIC DNA]</scope>
    <source>
        <strain evidence="1 2">Hs30E4-3</strain>
    </source>
</reference>